<evidence type="ECO:0000313" key="2">
    <source>
        <dbReference type="Proteomes" id="UP001165064"/>
    </source>
</evidence>
<gene>
    <name evidence="1" type="ORF">Amon02_000094600</name>
</gene>
<reference evidence="1" key="1">
    <citation type="submission" date="2023-04" db="EMBL/GenBank/DDBJ databases">
        <title>Ambrosiozyma monospora NBRC 10751.</title>
        <authorList>
            <person name="Ichikawa N."/>
            <person name="Sato H."/>
            <person name="Tonouchi N."/>
        </authorList>
    </citation>
    <scope>NUCLEOTIDE SEQUENCE</scope>
    <source>
        <strain evidence="1">NBRC 10751</strain>
    </source>
</reference>
<dbReference type="EMBL" id="BSXS01000397">
    <property type="protein sequence ID" value="GME72327.1"/>
    <property type="molecule type" value="Genomic_DNA"/>
</dbReference>
<accession>A0ACB5STA6</accession>
<dbReference type="Proteomes" id="UP001165064">
    <property type="component" value="Unassembled WGS sequence"/>
</dbReference>
<proteinExistence type="predicted"/>
<protein>
    <submittedName>
        <fullName evidence="1">Unnamed protein product</fullName>
    </submittedName>
</protein>
<evidence type="ECO:0000313" key="1">
    <source>
        <dbReference type="EMBL" id="GME72327.1"/>
    </source>
</evidence>
<sequence>MSQTDDPGILNLVTRSKLESLQHILRQLSLDLIIEIFAIVISQLHIQQWERLYSVPEFQQIFRKVLSGITVRFLGDHVFEFGLFDCDLDEIDGSMKSLLDFMEKKDLKFERFVRCDFSTPLLSILSLVRSESPEQGKRKELLNRMASHSKELVIGFKELTEISSSHYERLVELKTDPQSHNESMFSNAPVLRCLNGGSFPKLANFTFLVVHSVSADDLSILDWFVNKLQNGVSGKNLQIIFIYLTAETHFQEFQKTLLHSCVPDISGNRETDGKVVLSVEVFLEDISSCYYAISKYITKLWFSPTLPIIDQILLASCPNLKESGFLCNISDPRVVELAAKFPVFKIASDTITHYMNEFYASGMQCELSGLTRLKFLTLRSMLRGSVIGRCVPDSVECMEINSCFFLDLCDFSYAYLFKLPKALKRLKVVDSEVCFKNLRSLKYLQEVMLEFGEDERGAVLLSTSDGEGEMSNKSSTQPQDWSTLRIVSTIVSQLPKSVISLKINYPNELFYNNYFDLRYLKQLVELNINGPWISHYKIFDRLPLELLKLVILYHTIESTEDLSFESTEDEHIDGLKSQMEFTLELEFHPFKAAEDFWSSRVAIEEKVKEEFGYDCAVKLSSSLVCCLSNYMIDSNFKCQWGIIAP</sequence>
<organism evidence="1 2">
    <name type="scientific">Ambrosiozyma monospora</name>
    <name type="common">Yeast</name>
    <name type="synonym">Endomycopsis monosporus</name>
    <dbReference type="NCBI Taxonomy" id="43982"/>
    <lineage>
        <taxon>Eukaryota</taxon>
        <taxon>Fungi</taxon>
        <taxon>Dikarya</taxon>
        <taxon>Ascomycota</taxon>
        <taxon>Saccharomycotina</taxon>
        <taxon>Pichiomycetes</taxon>
        <taxon>Pichiales</taxon>
        <taxon>Pichiaceae</taxon>
        <taxon>Ambrosiozyma</taxon>
    </lineage>
</organism>
<keyword evidence="2" id="KW-1185">Reference proteome</keyword>
<comment type="caution">
    <text evidence="1">The sequence shown here is derived from an EMBL/GenBank/DDBJ whole genome shotgun (WGS) entry which is preliminary data.</text>
</comment>
<name>A0ACB5STA6_AMBMO</name>